<feature type="region of interest" description="Disordered" evidence="1">
    <location>
        <begin position="139"/>
        <end position="170"/>
    </location>
</feature>
<accession>A0A4U7AWR1</accession>
<name>A0A4U7AWR1_9PEZI</name>
<evidence type="ECO:0000256" key="1">
    <source>
        <dbReference type="SAM" id="MobiDB-lite"/>
    </source>
</evidence>
<evidence type="ECO:0000313" key="3">
    <source>
        <dbReference type="Proteomes" id="UP000308133"/>
    </source>
</evidence>
<organism evidence="2 3">
    <name type="scientific">Elsinoe australis</name>
    <dbReference type="NCBI Taxonomy" id="40998"/>
    <lineage>
        <taxon>Eukaryota</taxon>
        <taxon>Fungi</taxon>
        <taxon>Dikarya</taxon>
        <taxon>Ascomycota</taxon>
        <taxon>Pezizomycotina</taxon>
        <taxon>Dothideomycetes</taxon>
        <taxon>Dothideomycetidae</taxon>
        <taxon>Myriangiales</taxon>
        <taxon>Elsinoaceae</taxon>
        <taxon>Elsinoe</taxon>
    </lineage>
</organism>
<dbReference type="EMBL" id="PTQR01000084">
    <property type="protein sequence ID" value="TKX20936.1"/>
    <property type="molecule type" value="Genomic_DNA"/>
</dbReference>
<reference evidence="2 3" key="1">
    <citation type="submission" date="2018-02" db="EMBL/GenBank/DDBJ databases">
        <title>Draft genome sequences of Elsinoe sp., causing black scab on jojoba.</title>
        <authorList>
            <person name="Stodart B."/>
            <person name="Jeffress S."/>
            <person name="Ash G."/>
            <person name="Arun Chinnappa K."/>
        </authorList>
    </citation>
    <scope>NUCLEOTIDE SEQUENCE [LARGE SCALE GENOMIC DNA]</scope>
    <source>
        <strain evidence="2 3">Hillstone_2</strain>
    </source>
</reference>
<dbReference type="AlphaFoldDB" id="A0A4U7AWR1"/>
<protein>
    <submittedName>
        <fullName evidence="2">Uncharacterized protein</fullName>
    </submittedName>
</protein>
<comment type="caution">
    <text evidence="2">The sequence shown here is derived from an EMBL/GenBank/DDBJ whole genome shotgun (WGS) entry which is preliminary data.</text>
</comment>
<gene>
    <name evidence="2" type="ORF">C1H76_6973</name>
</gene>
<feature type="compositionally biased region" description="Low complexity" evidence="1">
    <location>
        <begin position="140"/>
        <end position="156"/>
    </location>
</feature>
<evidence type="ECO:0000313" key="2">
    <source>
        <dbReference type="EMBL" id="TKX20936.1"/>
    </source>
</evidence>
<dbReference type="Proteomes" id="UP000308133">
    <property type="component" value="Unassembled WGS sequence"/>
</dbReference>
<sequence>MGTETIHFFVLPSSSQMPSSKQRTTTIPSPFVSPSSPSYHHQIIKAKNHNRITEAMPPKKPLPPLLVEKISRLRLPLAPLLPMPAGAPHPDFPSTILAFHLLTEDQLDRLAHYYHQSTPGFWTEQYPVSILWPRRGSASSLLTPRTPRTGRRASTGMVGGPRDDGAQGVGMEGDAEAEREWFDSVLLVEEAGEERAQRRWSAILRDDKQRIAIKRRKIGKFIGLVNMQTPKEEVESRMRHDMERTVRRLRREKVKREEEELVRGKWR</sequence>
<proteinExistence type="predicted"/>